<organism evidence="2 3">
    <name type="scientific">Coemansia pectinata</name>
    <dbReference type="NCBI Taxonomy" id="1052879"/>
    <lineage>
        <taxon>Eukaryota</taxon>
        <taxon>Fungi</taxon>
        <taxon>Fungi incertae sedis</taxon>
        <taxon>Zoopagomycota</taxon>
        <taxon>Kickxellomycotina</taxon>
        <taxon>Kickxellomycetes</taxon>
        <taxon>Kickxellales</taxon>
        <taxon>Kickxellaceae</taxon>
        <taxon>Coemansia</taxon>
    </lineage>
</organism>
<evidence type="ECO:0008006" key="4">
    <source>
        <dbReference type="Google" id="ProtNLM"/>
    </source>
</evidence>
<feature type="compositionally biased region" description="Basic and acidic residues" evidence="1">
    <location>
        <begin position="1"/>
        <end position="14"/>
    </location>
</feature>
<feature type="region of interest" description="Disordered" evidence="1">
    <location>
        <begin position="1"/>
        <end position="181"/>
    </location>
</feature>
<name>A0A9W8H236_9FUNG</name>
<evidence type="ECO:0000313" key="3">
    <source>
        <dbReference type="Proteomes" id="UP001140011"/>
    </source>
</evidence>
<dbReference type="EMBL" id="JANBUH010000040">
    <property type="protein sequence ID" value="KAJ2755986.1"/>
    <property type="molecule type" value="Genomic_DNA"/>
</dbReference>
<evidence type="ECO:0000313" key="2">
    <source>
        <dbReference type="EMBL" id="KAJ2755986.1"/>
    </source>
</evidence>
<accession>A0A9W8H236</accession>
<proteinExistence type="predicted"/>
<feature type="compositionally biased region" description="Basic and acidic residues" evidence="1">
    <location>
        <begin position="155"/>
        <end position="169"/>
    </location>
</feature>
<reference evidence="2" key="1">
    <citation type="submission" date="2022-07" db="EMBL/GenBank/DDBJ databases">
        <title>Phylogenomic reconstructions and comparative analyses of Kickxellomycotina fungi.</title>
        <authorList>
            <person name="Reynolds N.K."/>
            <person name="Stajich J.E."/>
            <person name="Barry K."/>
            <person name="Grigoriev I.V."/>
            <person name="Crous P."/>
            <person name="Smith M.E."/>
        </authorList>
    </citation>
    <scope>NUCLEOTIDE SEQUENCE</scope>
    <source>
        <strain evidence="2">BCRC 34297</strain>
    </source>
</reference>
<feature type="compositionally biased region" description="Acidic residues" evidence="1">
    <location>
        <begin position="34"/>
        <end position="46"/>
    </location>
</feature>
<feature type="region of interest" description="Disordered" evidence="1">
    <location>
        <begin position="289"/>
        <end position="318"/>
    </location>
</feature>
<dbReference type="AlphaFoldDB" id="A0A9W8H236"/>
<dbReference type="Proteomes" id="UP001140011">
    <property type="component" value="Unassembled WGS sequence"/>
</dbReference>
<dbReference type="PANTHER" id="PTHR13138">
    <property type="entry name" value="PROTEIN LIN1"/>
    <property type="match status" value="1"/>
</dbReference>
<sequence length="408" mass="45100">MTKDSAGKRVRFAEGSRSAMPEFNLGNGHHSSADEYDSDVNAELEADITSSRRRGRRVNIDGYGSDASDQDEVRDLSDYSDDQDEEAVDEQGDDSTDTRRDRDIAMDGDDMFADDAGSSEQYAEKKRKRFLDLDDIEGQEMSSASRTEDANDDLDVARYNKGKQAERDAIGYGSDDGESGRGRVKIEAFNMKEDFEEGKFDASGNFVWNKQDPHAYQDDWLNDVSQSAIAQARESKAKRENSSLCTSVDNDEGRWDAASDEDIIVEILNTLRPRETVLTALARIGGPKQKSKNKWASKKGKQKGSVVADDGSDGGKEAERKRAIEHLTVLADQAMVRGMVNIYDDTYEQLVRQMRVAGRIPDDWIVGTPLQTSVAAAASVSIPNNTGVGLVEVSDELLDDLDELDPNH</sequence>
<feature type="compositionally biased region" description="Basic residues" evidence="1">
    <location>
        <begin position="289"/>
        <end position="302"/>
    </location>
</feature>
<evidence type="ECO:0000256" key="1">
    <source>
        <dbReference type="SAM" id="MobiDB-lite"/>
    </source>
</evidence>
<dbReference type="InterPro" id="IPR039905">
    <property type="entry name" value="CD2BP2/Lin1"/>
</dbReference>
<feature type="compositionally biased region" description="Acidic residues" evidence="1">
    <location>
        <begin position="78"/>
        <end position="95"/>
    </location>
</feature>
<feature type="compositionally biased region" description="Basic and acidic residues" evidence="1">
    <location>
        <begin position="96"/>
        <end position="105"/>
    </location>
</feature>
<comment type="caution">
    <text evidence="2">The sequence shown here is derived from an EMBL/GenBank/DDBJ whole genome shotgun (WGS) entry which is preliminary data.</text>
</comment>
<gene>
    <name evidence="2" type="ORF">GGI19_001226</name>
</gene>
<keyword evidence="3" id="KW-1185">Reference proteome</keyword>
<feature type="region of interest" description="Disordered" evidence="1">
    <location>
        <begin position="233"/>
        <end position="252"/>
    </location>
</feature>
<dbReference type="PANTHER" id="PTHR13138:SF3">
    <property type="entry name" value="CD2 ANTIGEN CYTOPLASMIC TAIL-BINDING PROTEIN 2"/>
    <property type="match status" value="1"/>
</dbReference>
<dbReference type="OrthoDB" id="331341at2759"/>
<dbReference type="GO" id="GO:0005682">
    <property type="term" value="C:U5 snRNP"/>
    <property type="evidence" value="ECO:0007669"/>
    <property type="project" value="InterPro"/>
</dbReference>
<protein>
    <recommendedName>
        <fullName evidence="4">GYF domain-containing protein</fullName>
    </recommendedName>
</protein>